<evidence type="ECO:0000256" key="2">
    <source>
        <dbReference type="SAM" id="Phobius"/>
    </source>
</evidence>
<sequence length="239" mass="24494">MPPLPTPGSDRTAHPGRAHSDRAAAARRRQRLRTHLWRWRVVATCLALAATTVAVVAAVRTPHAPTRPVVALARDTAPGEPLALTIARLPTHLGPACAVTTPGEIEDETLVVALPAGTLLCPSMLASSPAQGLARDGDVVVPVTLTDPAVAAALKPGDRVNLVRGRSTDGDDETRVVARGALVLPSRDDQETASDGGLLGGSPAASSARTTVLVAVRPDEGLALVDASLSGYVGAVIVQ</sequence>
<feature type="region of interest" description="Disordered" evidence="1">
    <location>
        <begin position="184"/>
        <end position="204"/>
    </location>
</feature>
<organism evidence="3 4">
    <name type="scientific">Flavimobilis soli</name>
    <dbReference type="NCBI Taxonomy" id="442709"/>
    <lineage>
        <taxon>Bacteria</taxon>
        <taxon>Bacillati</taxon>
        <taxon>Actinomycetota</taxon>
        <taxon>Actinomycetes</taxon>
        <taxon>Micrococcales</taxon>
        <taxon>Jonesiaceae</taxon>
        <taxon>Flavimobilis</taxon>
    </lineage>
</organism>
<evidence type="ECO:0000313" key="4">
    <source>
        <dbReference type="Proteomes" id="UP000221394"/>
    </source>
</evidence>
<protein>
    <recommendedName>
        <fullName evidence="5">Flp pilus assembly protein CpaB</fullName>
    </recommendedName>
</protein>
<keyword evidence="4" id="KW-1185">Reference proteome</keyword>
<evidence type="ECO:0000313" key="3">
    <source>
        <dbReference type="EMBL" id="PFG37470.1"/>
    </source>
</evidence>
<reference evidence="3 4" key="1">
    <citation type="submission" date="2017-10" db="EMBL/GenBank/DDBJ databases">
        <title>Sequencing the genomes of 1000 actinobacteria strains.</title>
        <authorList>
            <person name="Klenk H.-P."/>
        </authorList>
    </citation>
    <scope>NUCLEOTIDE SEQUENCE [LARGE SCALE GENOMIC DNA]</scope>
    <source>
        <strain evidence="3 4">DSM 21574</strain>
    </source>
</reference>
<feature type="region of interest" description="Disordered" evidence="1">
    <location>
        <begin position="1"/>
        <end position="27"/>
    </location>
</feature>
<keyword evidence="2" id="KW-0812">Transmembrane</keyword>
<evidence type="ECO:0008006" key="5">
    <source>
        <dbReference type="Google" id="ProtNLM"/>
    </source>
</evidence>
<proteinExistence type="predicted"/>
<gene>
    <name evidence="3" type="ORF">ATL41_2234</name>
</gene>
<feature type="compositionally biased region" description="Low complexity" evidence="1">
    <location>
        <begin position="193"/>
        <end position="204"/>
    </location>
</feature>
<name>A0A2A9EGW8_9MICO</name>
<feature type="transmembrane region" description="Helical" evidence="2">
    <location>
        <begin position="37"/>
        <end position="59"/>
    </location>
</feature>
<accession>A0A2A9EGW8</accession>
<dbReference type="EMBL" id="PDJH01000001">
    <property type="protein sequence ID" value="PFG37470.1"/>
    <property type="molecule type" value="Genomic_DNA"/>
</dbReference>
<keyword evidence="2" id="KW-1133">Transmembrane helix</keyword>
<evidence type="ECO:0000256" key="1">
    <source>
        <dbReference type="SAM" id="MobiDB-lite"/>
    </source>
</evidence>
<comment type="caution">
    <text evidence="3">The sequence shown here is derived from an EMBL/GenBank/DDBJ whole genome shotgun (WGS) entry which is preliminary data.</text>
</comment>
<dbReference type="CDD" id="cd11614">
    <property type="entry name" value="SAF_CpaB_FlgA_like"/>
    <property type="match status" value="1"/>
</dbReference>
<keyword evidence="2" id="KW-0472">Membrane</keyword>
<dbReference type="AlphaFoldDB" id="A0A2A9EGW8"/>
<dbReference type="OrthoDB" id="4830010at2"/>
<dbReference type="Proteomes" id="UP000221394">
    <property type="component" value="Unassembled WGS sequence"/>
</dbReference>
<dbReference type="RefSeq" id="WP_098458515.1">
    <property type="nucleotide sequence ID" value="NZ_PDJH01000001.1"/>
</dbReference>